<keyword evidence="1" id="KW-1133">Transmembrane helix</keyword>
<organism evidence="2 3">
    <name type="scientific">Jannaschia pagri</name>
    <dbReference type="NCBI Taxonomy" id="2829797"/>
    <lineage>
        <taxon>Bacteria</taxon>
        <taxon>Pseudomonadati</taxon>
        <taxon>Pseudomonadota</taxon>
        <taxon>Alphaproteobacteria</taxon>
        <taxon>Rhodobacterales</taxon>
        <taxon>Roseobacteraceae</taxon>
        <taxon>Jannaschia</taxon>
    </lineage>
</organism>
<evidence type="ECO:0000313" key="3">
    <source>
        <dbReference type="Proteomes" id="UP000786693"/>
    </source>
</evidence>
<evidence type="ECO:0000313" key="2">
    <source>
        <dbReference type="EMBL" id="GIT95956.1"/>
    </source>
</evidence>
<feature type="transmembrane region" description="Helical" evidence="1">
    <location>
        <begin position="24"/>
        <end position="45"/>
    </location>
</feature>
<reference evidence="2 3" key="1">
    <citation type="submission" date="2021-05" db="EMBL/GenBank/DDBJ databases">
        <title>Bacteria Genome sequencing.</title>
        <authorList>
            <person name="Takabe Y."/>
            <person name="Nakajima Y."/>
            <person name="Suzuki S."/>
            <person name="Shiozaki T."/>
        </authorList>
    </citation>
    <scope>NUCLEOTIDE SEQUENCE [LARGE SCALE GENOMIC DNA]</scope>
    <source>
        <strain evidence="2 3">AI_62</strain>
    </source>
</reference>
<dbReference type="Proteomes" id="UP000786693">
    <property type="component" value="Unassembled WGS sequence"/>
</dbReference>
<dbReference type="RefSeq" id="WP_220749436.1">
    <property type="nucleotide sequence ID" value="NZ_BPFH01000004.1"/>
</dbReference>
<sequence length="50" mass="5194">MPAASSSACEPLVELSLLGITLEASHLGATLVAIVGLTLVVAYYVHRVTR</sequence>
<dbReference type="EMBL" id="BPFH01000004">
    <property type="protein sequence ID" value="GIT95956.1"/>
    <property type="molecule type" value="Genomic_DNA"/>
</dbReference>
<accession>A0ABQ4NNN5</accession>
<gene>
    <name evidence="2" type="ORF">JANAI62_25790</name>
</gene>
<keyword evidence="3" id="KW-1185">Reference proteome</keyword>
<name>A0ABQ4NNN5_9RHOB</name>
<protein>
    <submittedName>
        <fullName evidence="2">Uncharacterized protein</fullName>
    </submittedName>
</protein>
<evidence type="ECO:0000256" key="1">
    <source>
        <dbReference type="SAM" id="Phobius"/>
    </source>
</evidence>
<comment type="caution">
    <text evidence="2">The sequence shown here is derived from an EMBL/GenBank/DDBJ whole genome shotgun (WGS) entry which is preliminary data.</text>
</comment>
<keyword evidence="1" id="KW-0812">Transmembrane</keyword>
<keyword evidence="1" id="KW-0472">Membrane</keyword>
<proteinExistence type="predicted"/>